<dbReference type="HOGENOM" id="CLU_356177_0_0_1"/>
<dbReference type="KEGG" id="smo:SELMODRAFT_423099"/>
<gene>
    <name evidence="7" type="ORF">SELMODRAFT_423099</name>
</gene>
<protein>
    <recommendedName>
        <fullName evidence="6">EamA domain-containing protein</fullName>
    </recommendedName>
</protein>
<proteinExistence type="inferred from homology"/>
<dbReference type="STRING" id="88036.D8SKK2"/>
<evidence type="ECO:0000256" key="2">
    <source>
        <dbReference type="ARBA" id="ARBA00007635"/>
    </source>
</evidence>
<dbReference type="EMBL" id="GL377625">
    <property type="protein sequence ID" value="EFJ14863.1"/>
    <property type="molecule type" value="Genomic_DNA"/>
</dbReference>
<feature type="region of interest" description="Disordered" evidence="3">
    <location>
        <begin position="824"/>
        <end position="843"/>
    </location>
</feature>
<feature type="transmembrane region" description="Helical" evidence="4">
    <location>
        <begin position="286"/>
        <end position="306"/>
    </location>
</feature>
<dbReference type="InterPro" id="IPR037185">
    <property type="entry name" value="EmrE-like"/>
</dbReference>
<dbReference type="InParanoid" id="D8SKK2"/>
<dbReference type="Gene3D" id="3.40.50.410">
    <property type="entry name" value="von Willebrand factor, type A domain"/>
    <property type="match status" value="1"/>
</dbReference>
<keyword evidence="4" id="KW-0812">Transmembrane</keyword>
<dbReference type="GO" id="GO:0016020">
    <property type="term" value="C:membrane"/>
    <property type="evidence" value="ECO:0000318"/>
    <property type="project" value="GO_Central"/>
</dbReference>
<evidence type="ECO:0000256" key="1">
    <source>
        <dbReference type="ARBA" id="ARBA00004141"/>
    </source>
</evidence>
<evidence type="ECO:0000313" key="8">
    <source>
        <dbReference type="Proteomes" id="UP000001514"/>
    </source>
</evidence>
<dbReference type="eggNOG" id="KOG2353">
    <property type="taxonomic scope" value="Eukaryota"/>
</dbReference>
<dbReference type="Pfam" id="PF00892">
    <property type="entry name" value="EamA"/>
    <property type="match status" value="2"/>
</dbReference>
<keyword evidence="5" id="KW-0732">Signal</keyword>
<dbReference type="SUPFAM" id="SSF53300">
    <property type="entry name" value="vWA-like"/>
    <property type="match status" value="1"/>
</dbReference>
<reference evidence="7 8" key="1">
    <citation type="journal article" date="2011" name="Science">
        <title>The Selaginella genome identifies genetic changes associated with the evolution of vascular plants.</title>
        <authorList>
            <person name="Banks J.A."/>
            <person name="Nishiyama T."/>
            <person name="Hasebe M."/>
            <person name="Bowman J.L."/>
            <person name="Gribskov M."/>
            <person name="dePamphilis C."/>
            <person name="Albert V.A."/>
            <person name="Aono N."/>
            <person name="Aoyama T."/>
            <person name="Ambrose B.A."/>
            <person name="Ashton N.W."/>
            <person name="Axtell M.J."/>
            <person name="Barker E."/>
            <person name="Barker M.S."/>
            <person name="Bennetzen J.L."/>
            <person name="Bonawitz N.D."/>
            <person name="Chapple C."/>
            <person name="Cheng C."/>
            <person name="Correa L.G."/>
            <person name="Dacre M."/>
            <person name="DeBarry J."/>
            <person name="Dreyer I."/>
            <person name="Elias M."/>
            <person name="Engstrom E.M."/>
            <person name="Estelle M."/>
            <person name="Feng L."/>
            <person name="Finet C."/>
            <person name="Floyd S.K."/>
            <person name="Frommer W.B."/>
            <person name="Fujita T."/>
            <person name="Gramzow L."/>
            <person name="Gutensohn M."/>
            <person name="Harholt J."/>
            <person name="Hattori M."/>
            <person name="Heyl A."/>
            <person name="Hirai T."/>
            <person name="Hiwatashi Y."/>
            <person name="Ishikawa M."/>
            <person name="Iwata M."/>
            <person name="Karol K.G."/>
            <person name="Koehler B."/>
            <person name="Kolukisaoglu U."/>
            <person name="Kubo M."/>
            <person name="Kurata T."/>
            <person name="Lalonde S."/>
            <person name="Li K."/>
            <person name="Li Y."/>
            <person name="Litt A."/>
            <person name="Lyons E."/>
            <person name="Manning G."/>
            <person name="Maruyama T."/>
            <person name="Michael T.P."/>
            <person name="Mikami K."/>
            <person name="Miyazaki S."/>
            <person name="Morinaga S."/>
            <person name="Murata T."/>
            <person name="Mueller-Roeber B."/>
            <person name="Nelson D.R."/>
            <person name="Obara M."/>
            <person name="Oguri Y."/>
            <person name="Olmstead R.G."/>
            <person name="Onodera N."/>
            <person name="Petersen B.L."/>
            <person name="Pils B."/>
            <person name="Prigge M."/>
            <person name="Rensing S.A."/>
            <person name="Riano-Pachon D.M."/>
            <person name="Roberts A.W."/>
            <person name="Sato Y."/>
            <person name="Scheller H.V."/>
            <person name="Schulz B."/>
            <person name="Schulz C."/>
            <person name="Shakirov E.V."/>
            <person name="Shibagaki N."/>
            <person name="Shinohara N."/>
            <person name="Shippen D.E."/>
            <person name="Soerensen I."/>
            <person name="Sotooka R."/>
            <person name="Sugimoto N."/>
            <person name="Sugita M."/>
            <person name="Sumikawa N."/>
            <person name="Tanurdzic M."/>
            <person name="Theissen G."/>
            <person name="Ulvskov P."/>
            <person name="Wakazuki S."/>
            <person name="Weng J.K."/>
            <person name="Willats W.W."/>
            <person name="Wipf D."/>
            <person name="Wolf P.G."/>
            <person name="Yang L."/>
            <person name="Zimmer A.D."/>
            <person name="Zhu Q."/>
            <person name="Mitros T."/>
            <person name="Hellsten U."/>
            <person name="Loque D."/>
            <person name="Otillar R."/>
            <person name="Salamov A."/>
            <person name="Schmutz J."/>
            <person name="Shapiro H."/>
            <person name="Lindquist E."/>
            <person name="Lucas S."/>
            <person name="Rokhsar D."/>
            <person name="Grigoriev I.V."/>
        </authorList>
    </citation>
    <scope>NUCLEOTIDE SEQUENCE [LARGE SCALE GENOMIC DNA]</scope>
</reference>
<evidence type="ECO:0000256" key="3">
    <source>
        <dbReference type="SAM" id="MobiDB-lite"/>
    </source>
</evidence>
<keyword evidence="8" id="KW-1185">Reference proteome</keyword>
<feature type="transmembrane region" description="Helical" evidence="4">
    <location>
        <begin position="100"/>
        <end position="121"/>
    </location>
</feature>
<feature type="transmembrane region" description="Helical" evidence="4">
    <location>
        <begin position="259"/>
        <end position="280"/>
    </location>
</feature>
<dbReference type="Proteomes" id="UP000001514">
    <property type="component" value="Unassembled WGS sequence"/>
</dbReference>
<dbReference type="InterPro" id="IPR036465">
    <property type="entry name" value="vWFA_dom_sf"/>
</dbReference>
<feature type="transmembrane region" description="Helical" evidence="4">
    <location>
        <begin position="188"/>
        <end position="210"/>
    </location>
</feature>
<evidence type="ECO:0000256" key="5">
    <source>
        <dbReference type="SAM" id="SignalP"/>
    </source>
</evidence>
<comment type="similarity">
    <text evidence="2">Belongs to the drug/metabolite transporter (DMT) superfamily. Plant drug/metabolite exporter (P-DME) (TC 2.A.7.4) family.</text>
</comment>
<dbReference type="AlphaFoldDB" id="D8SKK2"/>
<feature type="domain" description="EamA" evidence="6">
    <location>
        <begin position="159"/>
        <end position="304"/>
    </location>
</feature>
<keyword evidence="4" id="KW-0472">Membrane</keyword>
<feature type="chain" id="PRO_5003122803" description="EamA domain-containing protein" evidence="5">
    <location>
        <begin position="23"/>
        <end position="843"/>
    </location>
</feature>
<feature type="transmembrane region" description="Helical" evidence="4">
    <location>
        <begin position="230"/>
        <end position="252"/>
    </location>
</feature>
<accession>D8SKK2</accession>
<feature type="transmembrane region" description="Helical" evidence="4">
    <location>
        <begin position="782"/>
        <end position="805"/>
    </location>
</feature>
<organism evidence="8">
    <name type="scientific">Selaginella moellendorffii</name>
    <name type="common">Spikemoss</name>
    <dbReference type="NCBI Taxonomy" id="88036"/>
    <lineage>
        <taxon>Eukaryota</taxon>
        <taxon>Viridiplantae</taxon>
        <taxon>Streptophyta</taxon>
        <taxon>Embryophyta</taxon>
        <taxon>Tracheophyta</taxon>
        <taxon>Lycopodiopsida</taxon>
        <taxon>Selaginellales</taxon>
        <taxon>Selaginellaceae</taxon>
        <taxon>Selaginella</taxon>
    </lineage>
</organism>
<keyword evidence="4" id="KW-1133">Transmembrane helix</keyword>
<name>D8SKK2_SELML</name>
<feature type="domain" description="EamA" evidence="6">
    <location>
        <begin position="9"/>
        <end position="145"/>
    </location>
</feature>
<evidence type="ECO:0000313" key="7">
    <source>
        <dbReference type="EMBL" id="EFJ14863.1"/>
    </source>
</evidence>
<evidence type="ECO:0000256" key="4">
    <source>
        <dbReference type="SAM" id="Phobius"/>
    </source>
</evidence>
<feature type="compositionally biased region" description="Polar residues" evidence="3">
    <location>
        <begin position="832"/>
        <end position="843"/>
    </location>
</feature>
<dbReference type="Gramene" id="EFJ14863">
    <property type="protein sequence ID" value="EFJ14863"/>
    <property type="gene ID" value="SELMODRAFT_423099"/>
</dbReference>
<comment type="subcellular location">
    <subcellularLocation>
        <location evidence="1">Membrane</location>
        <topology evidence="1">Multi-pass membrane protein</topology>
    </subcellularLocation>
</comment>
<feature type="transmembrane region" description="Helical" evidence="4">
    <location>
        <begin position="156"/>
        <end position="176"/>
    </location>
</feature>
<evidence type="ECO:0000259" key="6">
    <source>
        <dbReference type="Pfam" id="PF00892"/>
    </source>
</evidence>
<feature type="signal peptide" evidence="5">
    <location>
        <begin position="1"/>
        <end position="22"/>
    </location>
</feature>
<dbReference type="InterPro" id="IPR000620">
    <property type="entry name" value="EamA_dom"/>
</dbReference>
<feature type="transmembrane region" description="Helical" evidence="4">
    <location>
        <begin position="71"/>
        <end position="94"/>
    </location>
</feature>
<feature type="transmembrane region" description="Helical" evidence="4">
    <location>
        <begin position="41"/>
        <end position="59"/>
    </location>
</feature>
<dbReference type="PANTHER" id="PTHR22911">
    <property type="entry name" value="ACYL-MALONYL CONDENSING ENZYME-RELATED"/>
    <property type="match status" value="1"/>
</dbReference>
<feature type="transmembrane region" description="Helical" evidence="4">
    <location>
        <begin position="133"/>
        <end position="150"/>
    </location>
</feature>
<dbReference type="PANTHER" id="PTHR22911:SF76">
    <property type="entry name" value="EAMA DOMAIN-CONTAINING PROTEIN"/>
    <property type="match status" value="1"/>
</dbReference>
<sequence>MAARIPWYVWLVLVCAVVAVSSAGAVTKLMKRAAPISNAAWRLQVTAMILLPGFIWDWCRLSPQKRCMFFTWRPLCVLGISALAIALHFALWVWSLDHTSLPHSLLFVSMPPLIIAVLSWLRCKPLSKGENAGVFLGFAGVLIIAFASKSDGDKGITFLGDLMAFLAAVAFVAYMFAGNNLRSWMPLYLYAFPVTGGGALILGIACEFMENYHSRSWKIGGPFAWTRRGFWAPTLFLAIGPGLIGHTGLNYVVKYTGPLIISMAVTLEPVIGSLIGWGIHVSSAPGVFTCVGGALLIFGTLVVNYANGRATKKKLEAEQARQVWNIRIHECLLLVLCSSKNCLKTTLVLTQVQLQLHNINLTKLHNMNRSLQMSKQSITLTELTEGSVLLEHFVLLVRAQNTNIEAAGCDRLARSLSTCLPETCIRQPCRPQSRDEIQKLSCMGLAQLREMEHVATLACLARNHTSGLQQHNEYLGIEGYLYVYPSQDYADNERCNTYDPRRRPWYLNAFAVQKSLYIVLDKSLSMSNLVGPLSSQSRLAAARSVLKALLDTLTNGDQVAVSTISGEPIAAPVSALLENLVTSSNALGISSLKDAIAKVKGDNSPKDIKKGLAAALDFFNSSSNLNQMQDNLNMTYEAVKDEKNPLLNIRSYFHYIAWLRFVAVNKKPTWVPVYVDAAELGNVTSSIFPAFDANQRLIGVACIDIIAEKLISRHGSAVVQEAVSKRSFHSSENVSNATIINCGFTGKLTPICPQRDFSTPITEFMCCGDCAVSSTNSSKTSLAVGAIAGICVGVLVLAAAAVVLYCKCCKSPSPTTSETLIGAEQEVWVTGPSPQRSPNNTTD</sequence>
<dbReference type="SUPFAM" id="SSF103481">
    <property type="entry name" value="Multidrug resistance efflux transporter EmrE"/>
    <property type="match status" value="1"/>
</dbReference>